<sequence length="110" mass="12635">MEIISLSLTLLEDILKGHTSLSLIPYLVQFLELMNTMGHSSRCSNESWTPVPHSELELSSLKEYSQKLRTQALYFNEFEGEYLQMRGGWYYSGCARNLRAIARFGQKSHG</sequence>
<evidence type="ECO:0000313" key="1">
    <source>
        <dbReference type="EMBL" id="KAI5665004.1"/>
    </source>
</evidence>
<comment type="caution">
    <text evidence="1">The sequence shown here is derived from an EMBL/GenBank/DDBJ whole genome shotgun (WGS) entry which is preliminary data.</text>
</comment>
<dbReference type="Proteomes" id="UP001060085">
    <property type="component" value="Linkage Group LG05"/>
</dbReference>
<protein>
    <submittedName>
        <fullName evidence="1">Uncharacterized protein</fullName>
    </submittedName>
</protein>
<gene>
    <name evidence="1" type="ORF">M9H77_24327</name>
</gene>
<keyword evidence="2" id="KW-1185">Reference proteome</keyword>
<evidence type="ECO:0000313" key="2">
    <source>
        <dbReference type="Proteomes" id="UP001060085"/>
    </source>
</evidence>
<proteinExistence type="predicted"/>
<reference evidence="2" key="1">
    <citation type="journal article" date="2023" name="Nat. Plants">
        <title>Single-cell RNA sequencing provides a high-resolution roadmap for understanding the multicellular compartmentation of specialized metabolism.</title>
        <authorList>
            <person name="Sun S."/>
            <person name="Shen X."/>
            <person name="Li Y."/>
            <person name="Li Y."/>
            <person name="Wang S."/>
            <person name="Li R."/>
            <person name="Zhang H."/>
            <person name="Shen G."/>
            <person name="Guo B."/>
            <person name="Wei J."/>
            <person name="Xu J."/>
            <person name="St-Pierre B."/>
            <person name="Chen S."/>
            <person name="Sun C."/>
        </authorList>
    </citation>
    <scope>NUCLEOTIDE SEQUENCE [LARGE SCALE GENOMIC DNA]</scope>
</reference>
<dbReference type="EMBL" id="CM044705">
    <property type="protein sequence ID" value="KAI5665004.1"/>
    <property type="molecule type" value="Genomic_DNA"/>
</dbReference>
<organism evidence="1 2">
    <name type="scientific">Catharanthus roseus</name>
    <name type="common">Madagascar periwinkle</name>
    <name type="synonym">Vinca rosea</name>
    <dbReference type="NCBI Taxonomy" id="4058"/>
    <lineage>
        <taxon>Eukaryota</taxon>
        <taxon>Viridiplantae</taxon>
        <taxon>Streptophyta</taxon>
        <taxon>Embryophyta</taxon>
        <taxon>Tracheophyta</taxon>
        <taxon>Spermatophyta</taxon>
        <taxon>Magnoliopsida</taxon>
        <taxon>eudicotyledons</taxon>
        <taxon>Gunneridae</taxon>
        <taxon>Pentapetalae</taxon>
        <taxon>asterids</taxon>
        <taxon>lamiids</taxon>
        <taxon>Gentianales</taxon>
        <taxon>Apocynaceae</taxon>
        <taxon>Rauvolfioideae</taxon>
        <taxon>Vinceae</taxon>
        <taxon>Catharanthinae</taxon>
        <taxon>Catharanthus</taxon>
    </lineage>
</organism>
<accession>A0ACC0AVS8</accession>
<name>A0ACC0AVS8_CATRO</name>